<dbReference type="InterPro" id="IPR007050">
    <property type="entry name" value="HTH_bacterioopsin"/>
</dbReference>
<evidence type="ECO:0000259" key="3">
    <source>
        <dbReference type="Pfam" id="PF04967"/>
    </source>
</evidence>
<accession>A0A897MY45</accession>
<proteinExistence type="predicted"/>
<dbReference type="RefSeq" id="WP_238478044.1">
    <property type="nucleotide sequence ID" value="NZ_CP064786.1"/>
</dbReference>
<dbReference type="InterPro" id="IPR056433">
    <property type="entry name" value="DmsR-like_N"/>
</dbReference>
<dbReference type="Proteomes" id="UP000663586">
    <property type="component" value="Chromosome"/>
</dbReference>
<evidence type="ECO:0000256" key="2">
    <source>
        <dbReference type="ARBA" id="ARBA00023163"/>
    </source>
</evidence>
<protein>
    <submittedName>
        <fullName evidence="5">Transcriptional regulator, contains HTH domain</fullName>
    </submittedName>
</protein>
<gene>
    <name evidence="5" type="ORF">AArcS_2821</name>
</gene>
<reference evidence="5" key="1">
    <citation type="submission" date="2020-11" db="EMBL/GenBank/DDBJ databases">
        <title>Carbohydrate-dependent, anaerobic sulfur respiration: A novel catabolism in halophilic archaea.</title>
        <authorList>
            <person name="Sorokin D.Y."/>
            <person name="Messina E."/>
            <person name="Smedile F."/>
            <person name="La Cono V."/>
            <person name="Hallsworth J.E."/>
            <person name="Yakimov M.M."/>
        </authorList>
    </citation>
    <scope>NUCLEOTIDE SEQUENCE</scope>
    <source>
        <strain evidence="5">AArc-S</strain>
    </source>
</reference>
<sequence length="231" mass="24699">MTAAHSADTNLGDVDTLRARLRVEPPSSAGCELLSAATTTSSIRQSLSCPDGDCPDQSCECHAEVASRDGPDGPQFLTKEVTSRCVCRTFRNHSCVSEIECVQNGELVFSVTIHGRDELRAIITDLRDTGATVRLQRLVDLSTDDCDGSQLTNAPVTDKQREAIRTAYELGYYETPRQADLGAVANELDISKSAASQRLNAVASKLVVGLLQTEDIAGPRRSVSAGVSADD</sequence>
<dbReference type="PANTHER" id="PTHR34236:SF1">
    <property type="entry name" value="DIMETHYL SULFOXIDE REDUCTASE TRANSCRIPTIONAL ACTIVATOR"/>
    <property type="match status" value="1"/>
</dbReference>
<evidence type="ECO:0000313" key="5">
    <source>
        <dbReference type="EMBL" id="QSG04013.1"/>
    </source>
</evidence>
<dbReference type="Pfam" id="PF24277">
    <property type="entry name" value="DmsR_N"/>
    <property type="match status" value="1"/>
</dbReference>
<dbReference type="Pfam" id="PF04967">
    <property type="entry name" value="HTH_10"/>
    <property type="match status" value="1"/>
</dbReference>
<keyword evidence="1" id="KW-0805">Transcription regulation</keyword>
<organism evidence="5 6">
    <name type="scientific">Natranaeroarchaeum sulfidigenes</name>
    <dbReference type="NCBI Taxonomy" id="2784880"/>
    <lineage>
        <taxon>Archaea</taxon>
        <taxon>Methanobacteriati</taxon>
        <taxon>Methanobacteriota</taxon>
        <taxon>Stenosarchaea group</taxon>
        <taxon>Halobacteria</taxon>
        <taxon>Halobacteriales</taxon>
        <taxon>Natronoarchaeaceae</taxon>
        <taxon>Natranaeroarchaeum</taxon>
    </lineage>
</organism>
<dbReference type="GeneID" id="70686198"/>
<evidence type="ECO:0000259" key="4">
    <source>
        <dbReference type="Pfam" id="PF24277"/>
    </source>
</evidence>
<name>A0A897MY45_9EURY</name>
<dbReference type="KEGG" id="hara:AArcS_2821"/>
<evidence type="ECO:0000256" key="1">
    <source>
        <dbReference type="ARBA" id="ARBA00023015"/>
    </source>
</evidence>
<evidence type="ECO:0000313" key="6">
    <source>
        <dbReference type="Proteomes" id="UP000663586"/>
    </source>
</evidence>
<feature type="domain" description="DmsR-like N-terminal" evidence="4">
    <location>
        <begin position="78"/>
        <end position="139"/>
    </location>
</feature>
<dbReference type="PANTHER" id="PTHR34236">
    <property type="entry name" value="DIMETHYL SULFOXIDE REDUCTASE TRANSCRIPTIONAL ACTIVATOR"/>
    <property type="match status" value="1"/>
</dbReference>
<keyword evidence="2" id="KW-0804">Transcription</keyword>
<feature type="domain" description="HTH bat-type" evidence="3">
    <location>
        <begin position="157"/>
        <end position="207"/>
    </location>
</feature>
<keyword evidence="6" id="KW-1185">Reference proteome</keyword>
<dbReference type="EMBL" id="CP064786">
    <property type="protein sequence ID" value="QSG04013.1"/>
    <property type="molecule type" value="Genomic_DNA"/>
</dbReference>
<dbReference type="AlphaFoldDB" id="A0A897MY45"/>